<feature type="domain" description="HTH tetR-type" evidence="6">
    <location>
        <begin position="8"/>
        <end position="68"/>
    </location>
</feature>
<comment type="caution">
    <text evidence="7">The sequence shown here is derived from an EMBL/GenBank/DDBJ whole genome shotgun (WGS) entry which is preliminary data.</text>
</comment>
<evidence type="ECO:0000256" key="1">
    <source>
        <dbReference type="ARBA" id="ARBA00023015"/>
    </source>
</evidence>
<dbReference type="PANTHER" id="PTHR30055:SF238">
    <property type="entry name" value="MYCOFACTOCIN BIOSYNTHESIS TRANSCRIPTIONAL REGULATOR MFTR-RELATED"/>
    <property type="match status" value="1"/>
</dbReference>
<dbReference type="InterPro" id="IPR050109">
    <property type="entry name" value="HTH-type_TetR-like_transc_reg"/>
</dbReference>
<gene>
    <name evidence="7" type="ORF">OWR29_19375</name>
</gene>
<evidence type="ECO:0000313" key="7">
    <source>
        <dbReference type="EMBL" id="MCY1140168.1"/>
    </source>
</evidence>
<dbReference type="EMBL" id="JAPNTZ010000006">
    <property type="protein sequence ID" value="MCY1140168.1"/>
    <property type="molecule type" value="Genomic_DNA"/>
</dbReference>
<proteinExistence type="predicted"/>
<organism evidence="7 8">
    <name type="scientific">Paractinoplanes pyxinae</name>
    <dbReference type="NCBI Taxonomy" id="2997416"/>
    <lineage>
        <taxon>Bacteria</taxon>
        <taxon>Bacillati</taxon>
        <taxon>Actinomycetota</taxon>
        <taxon>Actinomycetes</taxon>
        <taxon>Micromonosporales</taxon>
        <taxon>Micromonosporaceae</taxon>
        <taxon>Paractinoplanes</taxon>
    </lineage>
</organism>
<evidence type="ECO:0000256" key="3">
    <source>
        <dbReference type="ARBA" id="ARBA00023163"/>
    </source>
</evidence>
<dbReference type="Gene3D" id="1.10.357.10">
    <property type="entry name" value="Tetracycline Repressor, domain 2"/>
    <property type="match status" value="1"/>
</dbReference>
<feature type="region of interest" description="Disordered" evidence="5">
    <location>
        <begin position="118"/>
        <end position="166"/>
    </location>
</feature>
<dbReference type="SUPFAM" id="SSF46689">
    <property type="entry name" value="Homeodomain-like"/>
    <property type="match status" value="1"/>
</dbReference>
<dbReference type="PANTHER" id="PTHR30055">
    <property type="entry name" value="HTH-TYPE TRANSCRIPTIONAL REGULATOR RUTR"/>
    <property type="match status" value="1"/>
</dbReference>
<dbReference type="InterPro" id="IPR001647">
    <property type="entry name" value="HTH_TetR"/>
</dbReference>
<keyword evidence="2 4" id="KW-0238">DNA-binding</keyword>
<dbReference type="Pfam" id="PF00440">
    <property type="entry name" value="TetR_N"/>
    <property type="match status" value="1"/>
</dbReference>
<keyword evidence="3" id="KW-0804">Transcription</keyword>
<dbReference type="Proteomes" id="UP001151002">
    <property type="component" value="Unassembled WGS sequence"/>
</dbReference>
<dbReference type="RefSeq" id="WP_267564312.1">
    <property type="nucleotide sequence ID" value="NZ_JAPNTZ010000006.1"/>
</dbReference>
<accession>A0ABT4B0Y7</accession>
<evidence type="ECO:0000256" key="5">
    <source>
        <dbReference type="SAM" id="MobiDB-lite"/>
    </source>
</evidence>
<protein>
    <submittedName>
        <fullName evidence="7">TetR/AcrR family transcriptional regulator</fullName>
    </submittedName>
</protein>
<keyword evidence="1" id="KW-0805">Transcription regulation</keyword>
<evidence type="ECO:0000256" key="4">
    <source>
        <dbReference type="PROSITE-ProRule" id="PRU00335"/>
    </source>
</evidence>
<name>A0ABT4B0Y7_9ACTN</name>
<evidence type="ECO:0000256" key="2">
    <source>
        <dbReference type="ARBA" id="ARBA00023125"/>
    </source>
</evidence>
<feature type="compositionally biased region" description="Polar residues" evidence="5">
    <location>
        <begin position="145"/>
        <end position="156"/>
    </location>
</feature>
<feature type="DNA-binding region" description="H-T-H motif" evidence="4">
    <location>
        <begin position="31"/>
        <end position="50"/>
    </location>
</feature>
<reference evidence="7" key="1">
    <citation type="submission" date="2022-11" db="EMBL/GenBank/DDBJ databases">
        <authorList>
            <person name="Somphong A."/>
            <person name="Phongsopitanun W."/>
        </authorList>
    </citation>
    <scope>NUCLEOTIDE SEQUENCE</scope>
    <source>
        <strain evidence="7">Pm04-4</strain>
    </source>
</reference>
<dbReference type="PROSITE" id="PS50977">
    <property type="entry name" value="HTH_TETR_2"/>
    <property type="match status" value="1"/>
</dbReference>
<feature type="compositionally biased region" description="Basic and acidic residues" evidence="5">
    <location>
        <begin position="122"/>
        <end position="143"/>
    </location>
</feature>
<keyword evidence="8" id="KW-1185">Reference proteome</keyword>
<sequence length="246" mass="26323">MPTGVALRDVRQQLFDAAQRVLLRNGPNALTSRAVTTEAGCAKGVLHRHFTDFDDFLAELVRRRIAGFQAWGATMVEAAGSGQVDENIADLFSGIFDPVGLALISLLLSRDDLRARVRTKSPRTEAPRREAPRSEDLRSEGPRSEGSQGESPQGESPRSESPRVEGPPFLVEATAVVAAYLNAEQARQRVPADADVRTLALALVGAAHLVFADREGDRPGPAATRQLIASILTGANGRPQQSRAGA</sequence>
<evidence type="ECO:0000259" key="6">
    <source>
        <dbReference type="PROSITE" id="PS50977"/>
    </source>
</evidence>
<dbReference type="InterPro" id="IPR009057">
    <property type="entry name" value="Homeodomain-like_sf"/>
</dbReference>
<evidence type="ECO:0000313" key="8">
    <source>
        <dbReference type="Proteomes" id="UP001151002"/>
    </source>
</evidence>